<keyword evidence="2" id="KW-0378">Hydrolase</keyword>
<feature type="domain" description="Calpain catalytic" evidence="6">
    <location>
        <begin position="1"/>
        <end position="211"/>
    </location>
</feature>
<dbReference type="InterPro" id="IPR051297">
    <property type="entry name" value="PalB/RIM13"/>
</dbReference>
<keyword evidence="1" id="KW-0645">Protease</keyword>
<evidence type="ECO:0000256" key="5">
    <source>
        <dbReference type="SAM" id="MobiDB-lite"/>
    </source>
</evidence>
<dbReference type="Gene3D" id="3.90.70.10">
    <property type="entry name" value="Cysteine proteinases"/>
    <property type="match status" value="1"/>
</dbReference>
<organism evidence="7 8">
    <name type="scientific">Streblomastix strix</name>
    <dbReference type="NCBI Taxonomy" id="222440"/>
    <lineage>
        <taxon>Eukaryota</taxon>
        <taxon>Metamonada</taxon>
        <taxon>Preaxostyla</taxon>
        <taxon>Oxymonadida</taxon>
        <taxon>Streblomastigidae</taxon>
        <taxon>Streblomastix</taxon>
    </lineage>
</organism>
<dbReference type="Pfam" id="PF00648">
    <property type="entry name" value="Peptidase_C2"/>
    <property type="match status" value="1"/>
</dbReference>
<feature type="compositionally biased region" description="Basic residues" evidence="5">
    <location>
        <begin position="604"/>
        <end position="622"/>
    </location>
</feature>
<comment type="caution">
    <text evidence="4">Lacks conserved residue(s) required for the propagation of feature annotation.</text>
</comment>
<gene>
    <name evidence="7" type="ORF">EZS28_026979</name>
</gene>
<keyword evidence="3" id="KW-0788">Thiol protease</keyword>
<dbReference type="InterPro" id="IPR038765">
    <property type="entry name" value="Papain-like_cys_pep_sf"/>
</dbReference>
<feature type="region of interest" description="Disordered" evidence="5">
    <location>
        <begin position="604"/>
        <end position="632"/>
    </location>
</feature>
<evidence type="ECO:0000256" key="2">
    <source>
        <dbReference type="ARBA" id="ARBA00022801"/>
    </source>
</evidence>
<dbReference type="PANTHER" id="PTHR46143:SF1">
    <property type="entry name" value="CALPAIN-7"/>
    <property type="match status" value="1"/>
</dbReference>
<dbReference type="Proteomes" id="UP000324800">
    <property type="component" value="Unassembled WGS sequence"/>
</dbReference>
<dbReference type="OrthoDB" id="167576at2759"/>
<evidence type="ECO:0000256" key="3">
    <source>
        <dbReference type="ARBA" id="ARBA00022807"/>
    </source>
</evidence>
<dbReference type="PROSITE" id="PS50203">
    <property type="entry name" value="CALPAIN_CAT"/>
    <property type="match status" value="1"/>
</dbReference>
<protein>
    <submittedName>
        <fullName evidence="7">Putative cysteine proteinase</fullName>
    </submittedName>
</protein>
<evidence type="ECO:0000313" key="7">
    <source>
        <dbReference type="EMBL" id="KAA6377495.1"/>
    </source>
</evidence>
<evidence type="ECO:0000313" key="8">
    <source>
        <dbReference type="Proteomes" id="UP000324800"/>
    </source>
</evidence>
<reference evidence="7 8" key="1">
    <citation type="submission" date="2019-03" db="EMBL/GenBank/DDBJ databases">
        <title>Single cell metagenomics reveals metabolic interactions within the superorganism composed of flagellate Streblomastix strix and complex community of Bacteroidetes bacteria on its surface.</title>
        <authorList>
            <person name="Treitli S.C."/>
            <person name="Kolisko M."/>
            <person name="Husnik F."/>
            <person name="Keeling P."/>
            <person name="Hampl V."/>
        </authorList>
    </citation>
    <scope>NUCLEOTIDE SEQUENCE [LARGE SCALE GENOMIC DNA]</scope>
    <source>
        <strain evidence="7">ST1C</strain>
    </source>
</reference>
<dbReference type="GO" id="GO:0006508">
    <property type="term" value="P:proteolysis"/>
    <property type="evidence" value="ECO:0007669"/>
    <property type="project" value="UniProtKB-KW"/>
</dbReference>
<dbReference type="InterPro" id="IPR001300">
    <property type="entry name" value="Peptidase_C2_calpain_cat"/>
</dbReference>
<evidence type="ECO:0000256" key="4">
    <source>
        <dbReference type="PROSITE-ProRule" id="PRU00239"/>
    </source>
</evidence>
<dbReference type="SUPFAM" id="SSF54001">
    <property type="entry name" value="Cysteine proteinases"/>
    <property type="match status" value="1"/>
</dbReference>
<proteinExistence type="predicted"/>
<dbReference type="EMBL" id="SNRW01009772">
    <property type="protein sequence ID" value="KAA6377495.1"/>
    <property type="molecule type" value="Genomic_DNA"/>
</dbReference>
<name>A0A5J4V5Z7_9EUKA</name>
<dbReference type="AlphaFoldDB" id="A0A5J4V5Z7"/>
<accession>A0A5J4V5Z7</accession>
<evidence type="ECO:0000259" key="6">
    <source>
        <dbReference type="PROSITE" id="PS50203"/>
    </source>
</evidence>
<dbReference type="GO" id="GO:0004198">
    <property type="term" value="F:calcium-dependent cysteine-type endopeptidase activity"/>
    <property type="evidence" value="ECO:0007669"/>
    <property type="project" value="InterPro"/>
</dbReference>
<sequence length="769" mass="90604">MSEIDDQLRCETLEDWQKYINQSHALVVAHSINAGELWVSLIEKAYLQAVSNGYDSQGVSGNEAIYYLSRFIPDGTWDVSMIFNNDRMFDKLQKHFANNEVMVLITIPYGVFPDFEEDNLGLDLNQTYALLNVIRVGNRKLLLIQNPKREKVWTKNLSIWDQKGLKDELQKTTGYQPVTSEDDDVNKEGQFYMDSEDAIKYFKSGTLCWNPSLFPYQTEFHFTWQSEHYKMKDSDMRCRYAPQFLFKKSSLTQKFMIVIARHYQRRNAVSFPIYENQKNMNQTQISKPMSMTMYFMKHGKKVKSQSVTGDEVINIIGDPDQEPSSSRIYSMNNQIIKTDFNFTRLKVLNVGTENKDDIYNHSNKDQTLDQKLEEEFSEFIGYFSAVLQMNEIPQRINNPFRFSIFVYSNEPIQCARQIHIFLPQERSIISKWPSKPMLNYSLMEKGTIQVKNIANNQLVEKNFLRKRSQFVNVSTPIVSQSYLKQQFFDHQGIKDQGFLEVFLRATQTIFSPQYIIYLSPDPQANQFGNELIVQGECKKDHIKGQIEYRILDTLKPHIINGGWEQKVPENYKFYERLIQLSEKRKQVKKWSVCEIISFKQTNLKQKRKKKQTNLKKKRKKKQSNSSKDKTINTLDQKNQKCYAVQIAPFTDFRNFEARDEFHLTYIPPQGYNSRVENIVAPWQAMKYELVWFNMIQQLPRRDDSDLSYTHKYEILRVPENTDIFIMIIASSRRYWKLSSNLKFSLHYIGNRKEDYGIDEQETMDQSAAA</sequence>
<evidence type="ECO:0000256" key="1">
    <source>
        <dbReference type="ARBA" id="ARBA00022670"/>
    </source>
</evidence>
<comment type="caution">
    <text evidence="7">The sequence shown here is derived from an EMBL/GenBank/DDBJ whole genome shotgun (WGS) entry which is preliminary data.</text>
</comment>
<dbReference type="PANTHER" id="PTHR46143">
    <property type="entry name" value="CALPAIN-7"/>
    <property type="match status" value="1"/>
</dbReference>